<dbReference type="NCBIfam" id="TIGR02206">
    <property type="entry name" value="intg_mem_TP0381"/>
    <property type="match status" value="1"/>
</dbReference>
<dbReference type="AlphaFoldDB" id="A0A9J6P6M4"/>
<feature type="transmembrane region" description="Helical" evidence="1">
    <location>
        <begin position="54"/>
        <end position="73"/>
    </location>
</feature>
<keyword evidence="1" id="KW-0812">Transmembrane</keyword>
<keyword evidence="1" id="KW-0472">Membrane</keyword>
<keyword evidence="1" id="KW-1133">Transmembrane helix</keyword>
<sequence length="251" mass="29408">MINMDLFWKSTARGDHLKLYSPEHIIALSLILGIIIFMFISKDKLSTIETKRKVGRILACVLFLQTFFLHFWFFDSGTFSLQESLPLYLCRITSILCIFMILKENFSFFEIIYFWGLGGATQALLTPDTGGFQFPHWIYIQFFIAHGGILISIFFMMIAYEYKPNLNSLKRTFKYSYVYLFIVFIINYLVGGNYSYLRTKPLTPTVLDYLPIYPYYIPIMVIGMFLIFFVLYIPFIKTDVMGKKSNKSTDN</sequence>
<organism evidence="2 3">
    <name type="scientific">Oceanirhabdus seepicola</name>
    <dbReference type="NCBI Taxonomy" id="2828781"/>
    <lineage>
        <taxon>Bacteria</taxon>
        <taxon>Bacillati</taxon>
        <taxon>Bacillota</taxon>
        <taxon>Clostridia</taxon>
        <taxon>Eubacteriales</taxon>
        <taxon>Clostridiaceae</taxon>
        <taxon>Oceanirhabdus</taxon>
    </lineage>
</organism>
<keyword evidence="3" id="KW-1185">Reference proteome</keyword>
<feature type="transmembrane region" description="Helical" evidence="1">
    <location>
        <begin position="107"/>
        <end position="125"/>
    </location>
</feature>
<reference evidence="2" key="1">
    <citation type="journal article" date="2021" name="mSystems">
        <title>Bacteria and Archaea Synergistically Convert Glycine Betaine to Biogenic Methane in the Formosa Cold Seep of the South China Sea.</title>
        <authorList>
            <person name="Li L."/>
            <person name="Zhang W."/>
            <person name="Zhang S."/>
            <person name="Song L."/>
            <person name="Sun Q."/>
            <person name="Zhang H."/>
            <person name="Xiang H."/>
            <person name="Dong X."/>
        </authorList>
    </citation>
    <scope>NUCLEOTIDE SEQUENCE</scope>
    <source>
        <strain evidence="2">ZWT</strain>
    </source>
</reference>
<feature type="transmembrane region" description="Helical" evidence="1">
    <location>
        <begin position="177"/>
        <end position="195"/>
    </location>
</feature>
<accession>A0A9J6P6M4</accession>
<dbReference type="RefSeq" id="WP_250861406.1">
    <property type="nucleotide sequence ID" value="NZ_JAGSOJ010000005.1"/>
</dbReference>
<comment type="caution">
    <text evidence="2">The sequence shown here is derived from an EMBL/GenBank/DDBJ whole genome shotgun (WGS) entry which is preliminary data.</text>
</comment>
<protein>
    <submittedName>
        <fullName evidence="2">TIGR02206 family membrane protein</fullName>
    </submittedName>
</protein>
<dbReference type="EMBL" id="JAGSOJ010000005">
    <property type="protein sequence ID" value="MCM1992243.1"/>
    <property type="molecule type" value="Genomic_DNA"/>
</dbReference>
<gene>
    <name evidence="2" type="ORF">KDK92_21175</name>
</gene>
<feature type="transmembrane region" description="Helical" evidence="1">
    <location>
        <begin position="137"/>
        <end position="156"/>
    </location>
</feature>
<name>A0A9J6P6M4_9CLOT</name>
<feature type="transmembrane region" description="Helical" evidence="1">
    <location>
        <begin position="24"/>
        <end position="42"/>
    </location>
</feature>
<feature type="transmembrane region" description="Helical" evidence="1">
    <location>
        <begin position="215"/>
        <end position="235"/>
    </location>
</feature>
<evidence type="ECO:0000313" key="3">
    <source>
        <dbReference type="Proteomes" id="UP001056429"/>
    </source>
</evidence>
<dbReference type="Proteomes" id="UP001056429">
    <property type="component" value="Unassembled WGS sequence"/>
</dbReference>
<evidence type="ECO:0000313" key="2">
    <source>
        <dbReference type="EMBL" id="MCM1992243.1"/>
    </source>
</evidence>
<evidence type="ECO:0000256" key="1">
    <source>
        <dbReference type="SAM" id="Phobius"/>
    </source>
</evidence>
<dbReference type="InterPro" id="IPR011737">
    <property type="entry name" value="CHP02206_TP0381"/>
</dbReference>
<proteinExistence type="predicted"/>
<feature type="transmembrane region" description="Helical" evidence="1">
    <location>
        <begin position="85"/>
        <end position="102"/>
    </location>
</feature>
<reference evidence="2" key="2">
    <citation type="submission" date="2021-04" db="EMBL/GenBank/DDBJ databases">
        <authorList>
            <person name="Dong X."/>
        </authorList>
    </citation>
    <scope>NUCLEOTIDE SEQUENCE</scope>
    <source>
        <strain evidence="2">ZWT</strain>
    </source>
</reference>
<dbReference type="Pfam" id="PF14808">
    <property type="entry name" value="TMEM164"/>
    <property type="match status" value="1"/>
</dbReference>